<evidence type="ECO:0000313" key="1">
    <source>
        <dbReference type="EMBL" id="QKF84564.1"/>
    </source>
</evidence>
<organism evidence="1 2">
    <name type="scientific">Campylobacter ureolyticus</name>
    <dbReference type="NCBI Taxonomy" id="827"/>
    <lineage>
        <taxon>Bacteria</taxon>
        <taxon>Pseudomonadati</taxon>
        <taxon>Campylobacterota</taxon>
        <taxon>Epsilonproteobacteria</taxon>
        <taxon>Campylobacterales</taxon>
        <taxon>Campylobacteraceae</taxon>
        <taxon>Campylobacter</taxon>
    </lineage>
</organism>
<dbReference type="AlphaFoldDB" id="A0AAE7EA87"/>
<name>A0AAE7EA87_9BACT</name>
<protein>
    <submittedName>
        <fullName evidence="1">Uncharacterized protein</fullName>
    </submittedName>
</protein>
<sequence length="81" mass="9633">MKYYLNKLLAIFLYNDYTLKGDKAMSKKLKYFLVGFRDAFSPKVEIDYIKDYGEIAKKTSKRLNIARDRQENIRTPNSQRS</sequence>
<proteinExistence type="predicted"/>
<evidence type="ECO:0000313" key="2">
    <source>
        <dbReference type="Proteomes" id="UP000509722"/>
    </source>
</evidence>
<accession>A0AAE7EA87</accession>
<gene>
    <name evidence="1" type="ORF">CURT_1087</name>
</gene>
<reference evidence="1 2" key="1">
    <citation type="submission" date="2020-05" db="EMBL/GenBank/DDBJ databases">
        <title>Complete genome sequencing of Campylobacter and Arcobacter type strains.</title>
        <authorList>
            <person name="Miller W.G."/>
            <person name="Yee E."/>
        </authorList>
    </citation>
    <scope>NUCLEOTIDE SEQUENCE [LARGE SCALE GENOMIC DNA]</scope>
    <source>
        <strain evidence="1 2">LMG 6451</strain>
    </source>
</reference>
<dbReference type="Proteomes" id="UP000509722">
    <property type="component" value="Chromosome"/>
</dbReference>
<dbReference type="EMBL" id="CP053832">
    <property type="protein sequence ID" value="QKF84564.1"/>
    <property type="molecule type" value="Genomic_DNA"/>
</dbReference>